<keyword evidence="1" id="KW-0175">Coiled coil</keyword>
<keyword evidence="4" id="KW-1185">Reference proteome</keyword>
<feature type="compositionally biased region" description="Basic residues" evidence="2">
    <location>
        <begin position="530"/>
        <end position="613"/>
    </location>
</feature>
<evidence type="ECO:0000256" key="2">
    <source>
        <dbReference type="SAM" id="MobiDB-lite"/>
    </source>
</evidence>
<feature type="compositionally biased region" description="Basic and acidic residues" evidence="2">
    <location>
        <begin position="424"/>
        <end position="441"/>
    </location>
</feature>
<reference evidence="3" key="1">
    <citation type="submission" date="2021-12" db="EMBL/GenBank/DDBJ databases">
        <authorList>
            <person name="Martin H S."/>
        </authorList>
    </citation>
    <scope>NUCLEOTIDE SEQUENCE</scope>
</reference>
<dbReference type="Pfam" id="PF25015">
    <property type="entry name" value="RBD_AKAP-17A"/>
    <property type="match status" value="1"/>
</dbReference>
<dbReference type="PANTHER" id="PTHR12484">
    <property type="entry name" value="B-LYMPHOCYTE ANTIGEN-RELATED"/>
    <property type="match status" value="1"/>
</dbReference>
<feature type="region of interest" description="Disordered" evidence="2">
    <location>
        <begin position="522"/>
        <end position="662"/>
    </location>
</feature>
<dbReference type="Proteomes" id="UP000838878">
    <property type="component" value="Chromosome 5"/>
</dbReference>
<evidence type="ECO:0000313" key="3">
    <source>
        <dbReference type="EMBL" id="CAH0725087.1"/>
    </source>
</evidence>
<accession>A0A8J9V4I3</accession>
<proteinExistence type="predicted"/>
<feature type="compositionally biased region" description="Polar residues" evidence="2">
    <location>
        <begin position="617"/>
        <end position="628"/>
    </location>
</feature>
<feature type="compositionally biased region" description="Basic and acidic residues" evidence="2">
    <location>
        <begin position="651"/>
        <end position="662"/>
    </location>
</feature>
<protein>
    <recommendedName>
        <fullName evidence="5">A-kinase anchor protein 17A</fullName>
    </recommendedName>
</protein>
<feature type="region of interest" description="Disordered" evidence="2">
    <location>
        <begin position="254"/>
        <end position="293"/>
    </location>
</feature>
<sequence>MSIQLPPHKVHGKSISNWELMEKLRKMIQPDSFSVLKVSKHSSEVIRFDAELENRQKLERVLARLEDRIINLNDYPDPLKVKVSEAKSDFPSRHSWDSFFRDATDMDEMKPGERPDTIHIKYLPIRWFVHVREMDDDALPSETIFKKVFEKYGSVRQIDVPSADPFRMQMKAPMRGITIPIQEGSLYFEGYVQFSEYAGFVRCMDSLRGRKLLRKSDELAEWCSIKVDFDRTKHMTDAAVKRRAIVRERLAARQRAKEEEEKQEKEKIAKREARERQKIDHHEKEKLVKMREREERRKKKQLAKLMEREDVDLNKKVAEEQRKLLKSQKKLQAIRLIDELFKRIELRPELQRNGTKPERYYKADDRLARLRIVENLKRQQEKDLEEQRERLRHALDGRIIIRSALETKKPKRDSSIGSISDDDKDYKRVKSEKMSPDREPNYNKNPGMYYPNPYGFGYPFPAPHGYPFPQTSMYYPMRGAYYPAEGYARRARGRARGRGRGRLPYFDGPDATHQYYQYFKKLNEQEGRSRSRSRSHSRRRSYSRSRSRRRSYSRSKSRSRSRGRRSRSRRSRSRSRSRSRRTRSHSRSNSRSRRRSKSRSRRSKTKSRSKSSHRSPTPKQTDGQNQCNDDSKFLSPGTVRQRRSKSWSLPKDGEEKELWSKD</sequence>
<evidence type="ECO:0000256" key="1">
    <source>
        <dbReference type="SAM" id="Coils"/>
    </source>
</evidence>
<dbReference type="PANTHER" id="PTHR12484:SF4">
    <property type="entry name" value="A-KINASE ANCHOR PROTEIN 17A"/>
    <property type="match status" value="1"/>
</dbReference>
<feature type="non-terminal residue" evidence="3">
    <location>
        <position position="662"/>
    </location>
</feature>
<dbReference type="InterPro" id="IPR056852">
    <property type="entry name" value="AK17A/B"/>
</dbReference>
<feature type="coiled-coil region" evidence="1">
    <location>
        <begin position="48"/>
        <end position="75"/>
    </location>
</feature>
<gene>
    <name evidence="3" type="ORF">BINO364_LOCUS10706</name>
</gene>
<dbReference type="OrthoDB" id="1918237at2759"/>
<feature type="region of interest" description="Disordered" evidence="2">
    <location>
        <begin position="406"/>
        <end position="446"/>
    </location>
</feature>
<evidence type="ECO:0000313" key="4">
    <source>
        <dbReference type="Proteomes" id="UP000838878"/>
    </source>
</evidence>
<name>A0A8J9V4I3_9NEOP</name>
<dbReference type="AlphaFoldDB" id="A0A8J9V4I3"/>
<organism evidence="3 4">
    <name type="scientific">Brenthis ino</name>
    <name type="common">lesser marbled fritillary</name>
    <dbReference type="NCBI Taxonomy" id="405034"/>
    <lineage>
        <taxon>Eukaryota</taxon>
        <taxon>Metazoa</taxon>
        <taxon>Ecdysozoa</taxon>
        <taxon>Arthropoda</taxon>
        <taxon>Hexapoda</taxon>
        <taxon>Insecta</taxon>
        <taxon>Pterygota</taxon>
        <taxon>Neoptera</taxon>
        <taxon>Endopterygota</taxon>
        <taxon>Lepidoptera</taxon>
        <taxon>Glossata</taxon>
        <taxon>Ditrysia</taxon>
        <taxon>Papilionoidea</taxon>
        <taxon>Nymphalidae</taxon>
        <taxon>Heliconiinae</taxon>
        <taxon>Argynnini</taxon>
        <taxon>Brenthis</taxon>
    </lineage>
</organism>
<dbReference type="EMBL" id="OV170225">
    <property type="protein sequence ID" value="CAH0725087.1"/>
    <property type="molecule type" value="Genomic_DNA"/>
</dbReference>
<feature type="coiled-coil region" evidence="1">
    <location>
        <begin position="370"/>
        <end position="397"/>
    </location>
</feature>
<evidence type="ECO:0008006" key="5">
    <source>
        <dbReference type="Google" id="ProtNLM"/>
    </source>
</evidence>